<reference evidence="1 2" key="1">
    <citation type="submission" date="2019-04" db="EMBL/GenBank/DDBJ databases">
        <authorList>
            <person name="Li M."/>
            <person name="Gao C."/>
        </authorList>
    </citation>
    <scope>NUCLEOTIDE SEQUENCE [LARGE SCALE GENOMIC DNA]</scope>
    <source>
        <strain evidence="1 2">BGMRC 2031</strain>
    </source>
</reference>
<organism evidence="1 2">
    <name type="scientific">Martelella alba</name>
    <dbReference type="NCBI Taxonomy" id="2590451"/>
    <lineage>
        <taxon>Bacteria</taxon>
        <taxon>Pseudomonadati</taxon>
        <taxon>Pseudomonadota</taxon>
        <taxon>Alphaproteobacteria</taxon>
        <taxon>Hyphomicrobiales</taxon>
        <taxon>Aurantimonadaceae</taxon>
        <taxon>Martelella</taxon>
    </lineage>
</organism>
<keyword evidence="2" id="KW-1185">Reference proteome</keyword>
<dbReference type="Gene3D" id="3.40.50.2000">
    <property type="entry name" value="Glycogen Phosphorylase B"/>
    <property type="match status" value="1"/>
</dbReference>
<dbReference type="SUPFAM" id="SSF53756">
    <property type="entry name" value="UDP-Glycosyltransferase/glycogen phosphorylase"/>
    <property type="match status" value="1"/>
</dbReference>
<evidence type="ECO:0000313" key="1">
    <source>
        <dbReference type="EMBL" id="TKI06617.1"/>
    </source>
</evidence>
<proteinExistence type="predicted"/>
<dbReference type="EMBL" id="SZPQ01000011">
    <property type="protein sequence ID" value="TKI06617.1"/>
    <property type="molecule type" value="Genomic_DNA"/>
</dbReference>
<name>A0ABY2SLL1_9HYPH</name>
<sequence>MGLIADDDVLFHPGSLLDADGRIIAPYDIEQQPGAERGGQYHALADQPGILCAAAAPFILNYAEIAEAHIVNGMGVALGDAIIGLTALRALRQLNPRLRCLLYRPARIPAYVDQLYRLANHLVADMRSLPWRLADLPTGAPRIDLGNHLFWPDFATLPMIDFFLRALGTNPAQTPPALKTNRWLDDVCLPAPPRPWDRQDYVLFCPQSSTPLRSIPVFMHQVLVEGLWRRFGCPVLGFAAVSHTRYSDIRPRSIDTAQFLSWIKHARFVLTSDSAAVHAAAGFAVPTLALLTSIAPELRVRDYPLCQPLHLAIPALNNVHASSRREDIALVEQAYRDIDWRRFGFDQ</sequence>
<dbReference type="Proteomes" id="UP000305202">
    <property type="component" value="Unassembled WGS sequence"/>
</dbReference>
<evidence type="ECO:0000313" key="2">
    <source>
        <dbReference type="Proteomes" id="UP000305202"/>
    </source>
</evidence>
<gene>
    <name evidence="1" type="ORF">FCN80_09950</name>
</gene>
<comment type="caution">
    <text evidence="1">The sequence shown here is derived from an EMBL/GenBank/DDBJ whole genome shotgun (WGS) entry which is preliminary data.</text>
</comment>
<protein>
    <submittedName>
        <fullName evidence="1">ADP-heptose--LPS heptosyltransferase</fullName>
    </submittedName>
</protein>
<accession>A0ABY2SLL1</accession>